<dbReference type="EMBL" id="CAJNDS010002817">
    <property type="protein sequence ID" value="CAE7608309.1"/>
    <property type="molecule type" value="Genomic_DNA"/>
</dbReference>
<organism evidence="1 2">
    <name type="scientific">Symbiodinium natans</name>
    <dbReference type="NCBI Taxonomy" id="878477"/>
    <lineage>
        <taxon>Eukaryota</taxon>
        <taxon>Sar</taxon>
        <taxon>Alveolata</taxon>
        <taxon>Dinophyceae</taxon>
        <taxon>Suessiales</taxon>
        <taxon>Symbiodiniaceae</taxon>
        <taxon>Symbiodinium</taxon>
    </lineage>
</organism>
<name>A0A812V3Y2_9DINO</name>
<dbReference type="AlphaFoldDB" id="A0A812V3Y2"/>
<dbReference type="OrthoDB" id="10330681at2759"/>
<gene>
    <name evidence="1" type="ORF">SNAT2548_LOCUS34584</name>
</gene>
<reference evidence="1" key="1">
    <citation type="submission" date="2021-02" db="EMBL/GenBank/DDBJ databases">
        <authorList>
            <person name="Dougan E. K."/>
            <person name="Rhodes N."/>
            <person name="Thang M."/>
            <person name="Chan C."/>
        </authorList>
    </citation>
    <scope>NUCLEOTIDE SEQUENCE</scope>
</reference>
<comment type="caution">
    <text evidence="1">The sequence shown here is derived from an EMBL/GenBank/DDBJ whole genome shotgun (WGS) entry which is preliminary data.</text>
</comment>
<accession>A0A812V3Y2</accession>
<dbReference type="Proteomes" id="UP000604046">
    <property type="component" value="Unassembled WGS sequence"/>
</dbReference>
<evidence type="ECO:0000313" key="2">
    <source>
        <dbReference type="Proteomes" id="UP000604046"/>
    </source>
</evidence>
<proteinExistence type="predicted"/>
<protein>
    <submittedName>
        <fullName evidence="1">Uncharacterized protein</fullName>
    </submittedName>
</protein>
<keyword evidence="2" id="KW-1185">Reference proteome</keyword>
<evidence type="ECO:0000313" key="1">
    <source>
        <dbReference type="EMBL" id="CAE7608309.1"/>
    </source>
</evidence>
<sequence length="199" mass="22259">MAGGITPAKDVAEVISTLLSLVEEEAAAGNPNGLFYALYTQVADLLFTLVNDWQGDAYAVIIALPIFHEREQKSYSHGTAARLLQFSVQHRVSILGRACALVERDKTLENFLLREGGGLGNLALWVTWVTLGYWRPIPYTTIEHGTTFHSNYTPFTIHSTIMDTYQPPNDPYLHLSTAGQQTSRFHRQLWITSYGDVDD</sequence>